<proteinExistence type="inferred from homology"/>
<dbReference type="Pfam" id="PF00005">
    <property type="entry name" value="ABC_tran"/>
    <property type="match status" value="1"/>
</dbReference>
<feature type="transmembrane region" description="Helical" evidence="11">
    <location>
        <begin position="451"/>
        <end position="469"/>
    </location>
</feature>
<keyword evidence="2" id="KW-0813">Transport</keyword>
<evidence type="ECO:0000256" key="6">
    <source>
        <dbReference type="ARBA" id="ARBA00022840"/>
    </source>
</evidence>
<dbReference type="InterPro" id="IPR011527">
    <property type="entry name" value="ABC1_TM_dom"/>
</dbReference>
<feature type="transmembrane region" description="Helical" evidence="11">
    <location>
        <begin position="327"/>
        <end position="349"/>
    </location>
</feature>
<keyword evidence="5" id="KW-0547">Nucleotide-binding</keyword>
<keyword evidence="3" id="KW-1003">Cell membrane</keyword>
<evidence type="ECO:0000256" key="3">
    <source>
        <dbReference type="ARBA" id="ARBA00022475"/>
    </source>
</evidence>
<dbReference type="InterPro" id="IPR003439">
    <property type="entry name" value="ABC_transporter-like_ATP-bd"/>
</dbReference>
<evidence type="ECO:0000256" key="10">
    <source>
        <dbReference type="SAM" id="MobiDB-lite"/>
    </source>
</evidence>
<dbReference type="OrthoDB" id="9806127at2"/>
<keyword evidence="15" id="KW-1185">Reference proteome</keyword>
<feature type="transmembrane region" description="Helical" evidence="11">
    <location>
        <begin position="228"/>
        <end position="249"/>
    </location>
</feature>
<dbReference type="RefSeq" id="WP_013708915.1">
    <property type="nucleotide sequence ID" value="NC_015389.1"/>
</dbReference>
<dbReference type="Proteomes" id="UP000006851">
    <property type="component" value="Chromosome"/>
</dbReference>
<evidence type="ECO:0000256" key="5">
    <source>
        <dbReference type="ARBA" id="ARBA00022741"/>
    </source>
</evidence>
<dbReference type="CDD" id="cd18548">
    <property type="entry name" value="ABC_6TM_Tm287_like"/>
    <property type="match status" value="1"/>
</dbReference>
<dbReference type="PANTHER" id="PTHR43394">
    <property type="entry name" value="ATP-DEPENDENT PERMEASE MDL1, MITOCHONDRIAL"/>
    <property type="match status" value="1"/>
</dbReference>
<dbReference type="GO" id="GO:0015421">
    <property type="term" value="F:ABC-type oligopeptide transporter activity"/>
    <property type="evidence" value="ECO:0007669"/>
    <property type="project" value="TreeGrafter"/>
</dbReference>
<evidence type="ECO:0000259" key="13">
    <source>
        <dbReference type="PROSITE" id="PS50929"/>
    </source>
</evidence>
<evidence type="ECO:0000256" key="7">
    <source>
        <dbReference type="ARBA" id="ARBA00022989"/>
    </source>
</evidence>
<keyword evidence="8 11" id="KW-0472">Membrane</keyword>
<dbReference type="PANTHER" id="PTHR43394:SF1">
    <property type="entry name" value="ATP-BINDING CASSETTE SUB-FAMILY B MEMBER 10, MITOCHONDRIAL"/>
    <property type="match status" value="1"/>
</dbReference>
<dbReference type="Gene3D" id="3.40.50.300">
    <property type="entry name" value="P-loop containing nucleotide triphosphate hydrolases"/>
    <property type="match status" value="1"/>
</dbReference>
<feature type="domain" description="ABC transporter" evidence="12">
    <location>
        <begin position="512"/>
        <end position="747"/>
    </location>
</feature>
<dbReference type="FunFam" id="3.40.50.300:FF:000221">
    <property type="entry name" value="Multidrug ABC transporter ATP-binding protein"/>
    <property type="match status" value="1"/>
</dbReference>
<dbReference type="InterPro" id="IPR036640">
    <property type="entry name" value="ABC1_TM_sf"/>
</dbReference>
<reference evidence="15" key="1">
    <citation type="journal article" date="2013" name="Stand. Genomic Sci.">
        <title>Complete genome sequence of Coriobacterium glomerans type strain (PW2(T)) from the midgut of Pyrrhocoris apterus L. (red soldier bug).</title>
        <authorList>
            <person name="Stackebrandt E."/>
            <person name="Zeytun A."/>
            <person name="Lapidus A."/>
            <person name="Nolan M."/>
            <person name="Lucas S."/>
            <person name="Hammon N."/>
            <person name="Deshpande S."/>
            <person name="Cheng J.F."/>
            <person name="Tapia R."/>
            <person name="Goodwin L.A."/>
            <person name="Pitluck S."/>
            <person name="Liolios K."/>
            <person name="Pagani I."/>
            <person name="Ivanova N."/>
            <person name="Mavromatis K."/>
            <person name="Mikhailova N."/>
            <person name="Huntemann M."/>
            <person name="Pati A."/>
            <person name="Chen A."/>
            <person name="Palaniappan K."/>
            <person name="Chang Y.J."/>
            <person name="Land M."/>
            <person name="Hauser L."/>
            <person name="Rohde M."/>
            <person name="Pukall R."/>
            <person name="Goker M."/>
            <person name="Detter J.C."/>
            <person name="Woyke T."/>
            <person name="Bristow J."/>
            <person name="Eisen J.A."/>
            <person name="Markowitz V."/>
            <person name="Hugenholtz P."/>
            <person name="Kyrpides N.C."/>
            <person name="Klenk H.P."/>
        </authorList>
    </citation>
    <scope>NUCLEOTIDE SEQUENCE</scope>
    <source>
        <strain evidence="15">ATCC 49209 / DSM 20642 / JCM 10262 / PW2</strain>
    </source>
</reference>
<feature type="domain" description="ABC transmembrane type-1" evidence="13">
    <location>
        <begin position="228"/>
        <end position="471"/>
    </location>
</feature>
<name>F2N9R9_CORGP</name>
<dbReference type="KEGG" id="cgo:Corgl_1064"/>
<dbReference type="SUPFAM" id="SSF90123">
    <property type="entry name" value="ABC transporter transmembrane region"/>
    <property type="match status" value="1"/>
</dbReference>
<accession>F2N9R9</accession>
<dbReference type="EMBL" id="CP002628">
    <property type="protein sequence ID" value="AEB07172.1"/>
    <property type="molecule type" value="Genomic_DNA"/>
</dbReference>
<comment type="similarity">
    <text evidence="9">Belongs to the ABC transporter superfamily. Siderophore-Fe(3+) uptake transporter (SIUT) (TC 3.A.1.21) family.</text>
</comment>
<sequence>MRTFTFLRHHKVSLLIAVVLLFIQANCELTLPTLMSDIVDVGITRGGIASAVPDRIAQGALENVELFLSPEEMRSVEDLYGPKDDKGVRDVIGSDADRAAIEGALGEAEMLTYQFDQGIPTKQFMKYAARDQRAARAPGASGAERQLSQGLEASLGDTVTTDSLRKLVQAGAISKDQLVGARSALVRSLGDNADTVIGLRAVEFVKGVYRSIGTDLSQVQTDYLVHEGAIMLGFTLVGAACAIGAVFNASRTAALVARDLRHDLYERVLAFSPQEMSRFSVASLTTRGTNDIQQIQTVLVMCLRIVLFAPCMGVGAVWRVISYGDTGMQWIVVAAVCVIAVVVGVLMGLTLPRFRKMQIFVDRNNLVAREIITGIMPVRAFGRTRYEEERYDHVNSELTSTYIFTNRAMSFMLPCMMLIMNVTSVAIVWFGGHGVASGTLQVGSLMAYMNYTIQVIMSFMILTMISVMLPRADVAAARVIEVLNTHPSIDDPEARGEAIDTPAEGGEWSGDLVFDDVTFTYPGAPDPTIAHVSFEVKPGRTLGIIGSTGVGKSTLVQLIPRLYDVTGGSVKIDGRDVRHIGLRKLRSLIGFVPQHAVLFSGDIKDNIKYGDPSMSDENMERAARVAQACDFIEAKSEGFGSMIAQGGSNVSGGQRQRLAIARALATRPKILVFDDAFSALDYRTDSNLRDALAKEVRGTTVVIVAQRIATIMHADEIIVIDDGRAVAAGTHEELLRTSREYLEIARSQLSCEELGLEEDASVSAGSEKERHADGRDASSRGGER</sequence>
<keyword evidence="4 11" id="KW-0812">Transmembrane</keyword>
<feature type="transmembrane region" description="Helical" evidence="11">
    <location>
        <begin position="297"/>
        <end position="321"/>
    </location>
</feature>
<evidence type="ECO:0000256" key="4">
    <source>
        <dbReference type="ARBA" id="ARBA00022692"/>
    </source>
</evidence>
<dbReference type="PROSITE" id="PS50929">
    <property type="entry name" value="ABC_TM1F"/>
    <property type="match status" value="1"/>
</dbReference>
<dbReference type="GO" id="GO:0005886">
    <property type="term" value="C:plasma membrane"/>
    <property type="evidence" value="ECO:0007669"/>
    <property type="project" value="UniProtKB-SubCell"/>
</dbReference>
<dbReference type="SUPFAM" id="SSF52540">
    <property type="entry name" value="P-loop containing nucleoside triphosphate hydrolases"/>
    <property type="match status" value="1"/>
</dbReference>
<dbReference type="PROSITE" id="PS00211">
    <property type="entry name" value="ABC_TRANSPORTER_1"/>
    <property type="match status" value="1"/>
</dbReference>
<evidence type="ECO:0000313" key="15">
    <source>
        <dbReference type="Proteomes" id="UP000006851"/>
    </source>
</evidence>
<protein>
    <submittedName>
        <fullName evidence="14">ABC transporter related protein</fullName>
    </submittedName>
</protein>
<dbReference type="InterPro" id="IPR027417">
    <property type="entry name" value="P-loop_NTPase"/>
</dbReference>
<dbReference type="GO" id="GO:0005524">
    <property type="term" value="F:ATP binding"/>
    <property type="evidence" value="ECO:0007669"/>
    <property type="project" value="UniProtKB-KW"/>
</dbReference>
<dbReference type="STRING" id="700015.Corgl_1064"/>
<dbReference type="Gene3D" id="1.20.1560.10">
    <property type="entry name" value="ABC transporter type 1, transmembrane domain"/>
    <property type="match status" value="1"/>
</dbReference>
<gene>
    <name evidence="14" type="ordered locus">Corgl_1064</name>
</gene>
<dbReference type="InterPro" id="IPR039421">
    <property type="entry name" value="Type_1_exporter"/>
</dbReference>
<evidence type="ECO:0000313" key="14">
    <source>
        <dbReference type="EMBL" id="AEB07172.1"/>
    </source>
</evidence>
<dbReference type="eggNOG" id="COG1132">
    <property type="taxonomic scope" value="Bacteria"/>
</dbReference>
<evidence type="ECO:0000256" key="1">
    <source>
        <dbReference type="ARBA" id="ARBA00004429"/>
    </source>
</evidence>
<dbReference type="HOGENOM" id="CLU_000604_51_0_11"/>
<keyword evidence="7 11" id="KW-1133">Transmembrane helix</keyword>
<dbReference type="AlphaFoldDB" id="F2N9R9"/>
<feature type="region of interest" description="Disordered" evidence="10">
    <location>
        <begin position="758"/>
        <end position="784"/>
    </location>
</feature>
<dbReference type="SMART" id="SM00382">
    <property type="entry name" value="AAA"/>
    <property type="match status" value="1"/>
</dbReference>
<comment type="subcellular location">
    <subcellularLocation>
        <location evidence="1">Cell inner membrane</location>
        <topology evidence="1">Multi-pass membrane protein</topology>
    </subcellularLocation>
</comment>
<evidence type="ECO:0000256" key="9">
    <source>
        <dbReference type="ARBA" id="ARBA00023455"/>
    </source>
</evidence>
<dbReference type="PROSITE" id="PS50893">
    <property type="entry name" value="ABC_TRANSPORTER_2"/>
    <property type="match status" value="1"/>
</dbReference>
<evidence type="ECO:0000256" key="8">
    <source>
        <dbReference type="ARBA" id="ARBA00023136"/>
    </source>
</evidence>
<feature type="transmembrane region" description="Helical" evidence="11">
    <location>
        <begin position="411"/>
        <end position="431"/>
    </location>
</feature>
<organism evidence="14 15">
    <name type="scientific">Coriobacterium glomerans (strain ATCC 49209 / DSM 20642 / JCM 10262 / PW2)</name>
    <dbReference type="NCBI Taxonomy" id="700015"/>
    <lineage>
        <taxon>Bacteria</taxon>
        <taxon>Bacillati</taxon>
        <taxon>Actinomycetota</taxon>
        <taxon>Coriobacteriia</taxon>
        <taxon>Coriobacteriales</taxon>
        <taxon>Coriobacteriaceae</taxon>
        <taxon>Coriobacterium</taxon>
    </lineage>
</organism>
<keyword evidence="6" id="KW-0067">ATP-binding</keyword>
<evidence type="ECO:0000256" key="2">
    <source>
        <dbReference type="ARBA" id="ARBA00022448"/>
    </source>
</evidence>
<dbReference type="Pfam" id="PF00664">
    <property type="entry name" value="ABC_membrane"/>
    <property type="match status" value="1"/>
</dbReference>
<dbReference type="InterPro" id="IPR017871">
    <property type="entry name" value="ABC_transporter-like_CS"/>
</dbReference>
<feature type="compositionally biased region" description="Basic and acidic residues" evidence="10">
    <location>
        <begin position="766"/>
        <end position="784"/>
    </location>
</feature>
<dbReference type="InterPro" id="IPR003593">
    <property type="entry name" value="AAA+_ATPase"/>
</dbReference>
<evidence type="ECO:0000256" key="11">
    <source>
        <dbReference type="SAM" id="Phobius"/>
    </source>
</evidence>
<dbReference type="GO" id="GO:0016887">
    <property type="term" value="F:ATP hydrolysis activity"/>
    <property type="evidence" value="ECO:0007669"/>
    <property type="project" value="InterPro"/>
</dbReference>
<evidence type="ECO:0000259" key="12">
    <source>
        <dbReference type="PROSITE" id="PS50893"/>
    </source>
</evidence>